<name>A0A9W7BL85_9STRA</name>
<dbReference type="Proteomes" id="UP001165160">
    <property type="component" value="Unassembled WGS sequence"/>
</dbReference>
<evidence type="ECO:0000256" key="3">
    <source>
        <dbReference type="PIRSR" id="PIRSR637359-2"/>
    </source>
</evidence>
<evidence type="ECO:0000256" key="4">
    <source>
        <dbReference type="SAM" id="MobiDB-lite"/>
    </source>
</evidence>
<feature type="chain" id="PRO_5040973442" description="Sulfotransferase" evidence="5">
    <location>
        <begin position="18"/>
        <end position="422"/>
    </location>
</feature>
<evidence type="ECO:0000256" key="1">
    <source>
        <dbReference type="ARBA" id="ARBA00022679"/>
    </source>
</evidence>
<feature type="signal peptide" evidence="5">
    <location>
        <begin position="1"/>
        <end position="17"/>
    </location>
</feature>
<feature type="active site" description="For sulfotransferase activity" evidence="2">
    <location>
        <position position="61"/>
    </location>
</feature>
<dbReference type="Gene3D" id="3.40.50.300">
    <property type="entry name" value="P-loop containing nucleotide triphosphate hydrolases"/>
    <property type="match status" value="1"/>
</dbReference>
<keyword evidence="1" id="KW-0808">Transferase</keyword>
<feature type="binding site" evidence="3">
    <location>
        <position position="164"/>
    </location>
    <ligand>
        <name>3'-phosphoadenylyl sulfate</name>
        <dbReference type="ChEBI" id="CHEBI:58339"/>
    </ligand>
</feature>
<dbReference type="InterPro" id="IPR027417">
    <property type="entry name" value="P-loop_NTPase"/>
</dbReference>
<protein>
    <recommendedName>
        <fullName evidence="8">Sulfotransferase</fullName>
    </recommendedName>
</protein>
<dbReference type="PANTHER" id="PTHR10605">
    <property type="entry name" value="HEPARAN SULFATE SULFOTRANSFERASE"/>
    <property type="match status" value="1"/>
</dbReference>
<reference evidence="7" key="1">
    <citation type="journal article" date="2023" name="Commun. Biol.">
        <title>Genome analysis of Parmales, the sister group of diatoms, reveals the evolutionary specialization of diatoms from phago-mixotrophs to photoautotrophs.</title>
        <authorList>
            <person name="Ban H."/>
            <person name="Sato S."/>
            <person name="Yoshikawa S."/>
            <person name="Yamada K."/>
            <person name="Nakamura Y."/>
            <person name="Ichinomiya M."/>
            <person name="Sato N."/>
            <person name="Blanc-Mathieu R."/>
            <person name="Endo H."/>
            <person name="Kuwata A."/>
            <person name="Ogata H."/>
        </authorList>
    </citation>
    <scope>NUCLEOTIDE SEQUENCE [LARGE SCALE GENOMIC DNA]</scope>
    <source>
        <strain evidence="7">NIES 3699</strain>
    </source>
</reference>
<dbReference type="EMBL" id="BRXX01000090">
    <property type="protein sequence ID" value="GMH89109.1"/>
    <property type="molecule type" value="Genomic_DNA"/>
</dbReference>
<dbReference type="InterPro" id="IPR037359">
    <property type="entry name" value="NST/OST"/>
</dbReference>
<dbReference type="AlphaFoldDB" id="A0A9W7BL85"/>
<evidence type="ECO:0000256" key="2">
    <source>
        <dbReference type="PIRSR" id="PIRSR637359-1"/>
    </source>
</evidence>
<keyword evidence="5" id="KW-0732">Signal</keyword>
<feature type="region of interest" description="Disordered" evidence="4">
    <location>
        <begin position="179"/>
        <end position="204"/>
    </location>
</feature>
<organism evidence="6 7">
    <name type="scientific">Triparma verrucosa</name>
    <dbReference type="NCBI Taxonomy" id="1606542"/>
    <lineage>
        <taxon>Eukaryota</taxon>
        <taxon>Sar</taxon>
        <taxon>Stramenopiles</taxon>
        <taxon>Ochrophyta</taxon>
        <taxon>Bolidophyceae</taxon>
        <taxon>Parmales</taxon>
        <taxon>Triparmaceae</taxon>
        <taxon>Triparma</taxon>
    </lineage>
</organism>
<dbReference type="PANTHER" id="PTHR10605:SF56">
    <property type="entry name" value="BIFUNCTIONAL HEPARAN SULFATE N-DEACETYLASE_N-SULFOTRANSFERASE"/>
    <property type="match status" value="1"/>
</dbReference>
<evidence type="ECO:0008006" key="8">
    <source>
        <dbReference type="Google" id="ProtNLM"/>
    </source>
</evidence>
<sequence>MRLLLCILCLIITATQPTTTTTSSSDELPYNSRPCYTSSTTTDTLLTNYCRPSYLIIGAGKAGTSSLYNYLLDHPDVLPAESKQTHYWKYDHKPNSVNSLKKYYAHFPRSWEFHLSPDGTTQKVVGESSPGYLTDEMAATYIKRELPGVKIIVVIRDPVERAMSSYRYNYLHMIGTDGRGLNGNTKKKSHTSRRKKRTKDNVPMENEDERYNHLEAIISDSGEIISSSATSASTHVTFSEFVKAEMAFLRSCADPNTKNIMKSCLTDTSTLDAQWSNITKATPSGELKELKTHSSYLVRSMLGRGFYRNQLEGWEREHDVKVVCVEHLTRDEGGAVLTDVADFIGLADFDFTDTLKSKGVYNYGRNTGYGRSTTWDEFERKKRAGGGGIDENLRAELIEFYKEFGEWDYFASRCGWSNNNLE</sequence>
<feature type="compositionally biased region" description="Basic residues" evidence="4">
    <location>
        <begin position="185"/>
        <end position="198"/>
    </location>
</feature>
<comment type="caution">
    <text evidence="6">The sequence shown here is derived from an EMBL/GenBank/DDBJ whole genome shotgun (WGS) entry which is preliminary data.</text>
</comment>
<proteinExistence type="predicted"/>
<accession>A0A9W7BL85</accession>
<gene>
    <name evidence="6" type="ORF">TrVE_jg11709</name>
</gene>
<dbReference type="SUPFAM" id="SSF52540">
    <property type="entry name" value="P-loop containing nucleoside triphosphate hydrolases"/>
    <property type="match status" value="1"/>
</dbReference>
<evidence type="ECO:0000256" key="5">
    <source>
        <dbReference type="SAM" id="SignalP"/>
    </source>
</evidence>
<evidence type="ECO:0000313" key="7">
    <source>
        <dbReference type="Proteomes" id="UP001165160"/>
    </source>
</evidence>
<dbReference type="GO" id="GO:0008146">
    <property type="term" value="F:sulfotransferase activity"/>
    <property type="evidence" value="ECO:0007669"/>
    <property type="project" value="InterPro"/>
</dbReference>
<evidence type="ECO:0000313" key="6">
    <source>
        <dbReference type="EMBL" id="GMH89109.1"/>
    </source>
</evidence>
<feature type="binding site" evidence="3">
    <location>
        <position position="156"/>
    </location>
    <ligand>
        <name>3'-phosphoadenylyl sulfate</name>
        <dbReference type="ChEBI" id="CHEBI:58339"/>
    </ligand>
</feature>
<keyword evidence="7" id="KW-1185">Reference proteome</keyword>